<comment type="similarity">
    <text evidence="6">Belongs to the exbB/tolQ family.</text>
</comment>
<dbReference type="InterPro" id="IPR050790">
    <property type="entry name" value="ExbB/TolQ_transport"/>
</dbReference>
<protein>
    <submittedName>
        <fullName evidence="9">Biopolymer transport ExbB protein</fullName>
    </submittedName>
</protein>
<evidence type="ECO:0000256" key="3">
    <source>
        <dbReference type="ARBA" id="ARBA00022692"/>
    </source>
</evidence>
<keyword evidence="10" id="KW-1185">Reference proteome</keyword>
<dbReference type="InterPro" id="IPR002898">
    <property type="entry name" value="MotA_ExbB_proton_chnl"/>
</dbReference>
<dbReference type="PANTHER" id="PTHR30625">
    <property type="entry name" value="PROTEIN TOLQ"/>
    <property type="match status" value="1"/>
</dbReference>
<feature type="transmembrane region" description="Helical" evidence="7">
    <location>
        <begin position="61"/>
        <end position="88"/>
    </location>
</feature>
<evidence type="ECO:0000313" key="9">
    <source>
        <dbReference type="EMBL" id="SUX11062.1"/>
    </source>
</evidence>
<evidence type="ECO:0000259" key="8">
    <source>
        <dbReference type="Pfam" id="PF01618"/>
    </source>
</evidence>
<dbReference type="STRING" id="32024.GCA_000788295_01689"/>
<organism evidence="9 10">
    <name type="scientific">Campylobacter sputorum subsp. sputorum</name>
    <dbReference type="NCBI Taxonomy" id="32024"/>
    <lineage>
        <taxon>Bacteria</taxon>
        <taxon>Pseudomonadati</taxon>
        <taxon>Campylobacterota</taxon>
        <taxon>Epsilonproteobacteria</taxon>
        <taxon>Campylobacterales</taxon>
        <taxon>Campylobacteraceae</taxon>
        <taxon>Campylobacter</taxon>
    </lineage>
</organism>
<keyword evidence="6" id="KW-0653">Protein transport</keyword>
<comment type="subcellular location">
    <subcellularLocation>
        <location evidence="1">Cell inner membrane</location>
        <topology evidence="1">Multi-pass membrane protein</topology>
    </subcellularLocation>
    <subcellularLocation>
        <location evidence="6">Membrane</location>
        <topology evidence="6">Multi-pass membrane protein</topology>
    </subcellularLocation>
</comment>
<keyword evidence="4 7" id="KW-1133">Transmembrane helix</keyword>
<dbReference type="EMBL" id="UFVD01000001">
    <property type="protein sequence ID" value="SUX11062.1"/>
    <property type="molecule type" value="Genomic_DNA"/>
</dbReference>
<keyword evidence="5 7" id="KW-0472">Membrane</keyword>
<dbReference type="AlphaFoldDB" id="A0A381DK31"/>
<reference evidence="9 10" key="1">
    <citation type="submission" date="2018-06" db="EMBL/GenBank/DDBJ databases">
        <authorList>
            <consortium name="Pathogen Informatics"/>
            <person name="Doyle S."/>
        </authorList>
    </citation>
    <scope>NUCLEOTIDE SEQUENCE [LARGE SCALE GENOMIC DNA]</scope>
    <source>
        <strain evidence="9 10">NCTC12475</strain>
    </source>
</reference>
<evidence type="ECO:0000256" key="4">
    <source>
        <dbReference type="ARBA" id="ARBA00022989"/>
    </source>
</evidence>
<accession>A0A381DK31</accession>
<proteinExistence type="inferred from homology"/>
<dbReference type="GO" id="GO:0005886">
    <property type="term" value="C:plasma membrane"/>
    <property type="evidence" value="ECO:0007669"/>
    <property type="project" value="UniProtKB-SubCell"/>
</dbReference>
<dbReference type="GO" id="GO:0017038">
    <property type="term" value="P:protein import"/>
    <property type="evidence" value="ECO:0007669"/>
    <property type="project" value="TreeGrafter"/>
</dbReference>
<feature type="domain" description="MotA/TolQ/ExbB proton channel" evidence="8">
    <location>
        <begin position="123"/>
        <end position="239"/>
    </location>
</feature>
<dbReference type="Proteomes" id="UP000254920">
    <property type="component" value="Unassembled WGS sequence"/>
</dbReference>
<evidence type="ECO:0000256" key="5">
    <source>
        <dbReference type="ARBA" id="ARBA00023136"/>
    </source>
</evidence>
<keyword evidence="3 7" id="KW-0812">Transmembrane</keyword>
<feature type="transmembrane region" description="Helical" evidence="7">
    <location>
        <begin position="203"/>
        <end position="228"/>
    </location>
</feature>
<evidence type="ECO:0000313" key="10">
    <source>
        <dbReference type="Proteomes" id="UP000254920"/>
    </source>
</evidence>
<sequence>MMKIFKIFIAIFLIFNVSFCDERLMLDTNDSILSSNALENNHSSELSIMSLYENAHIVVKVVIYILVFFSIITWCVFIVKFIAFSCAFRRIKKDERFLKKLQSLDDEIILYKKSYLLLMINEVKDEILKSKVVDKDLKNRIKFRLEIQINKFTSIIKYGISLLASIGAVSPFIGLFGTVWGIMNSFTSIAASDNVSLSVVAPGIAEALFATALGLIAAIPAVLFYNYFTKLSSRFSEKISYLVSDLYIISDREISKKDSHVDI</sequence>
<keyword evidence="6" id="KW-0813">Transport</keyword>
<keyword evidence="2" id="KW-1003">Cell membrane</keyword>
<feature type="transmembrane region" description="Helical" evidence="7">
    <location>
        <begin position="160"/>
        <end position="183"/>
    </location>
</feature>
<evidence type="ECO:0000256" key="7">
    <source>
        <dbReference type="SAM" id="Phobius"/>
    </source>
</evidence>
<gene>
    <name evidence="9" type="primary">exbB_3</name>
    <name evidence="9" type="ORF">NCTC12475_01277</name>
</gene>
<dbReference type="PANTHER" id="PTHR30625:SF16">
    <property type="entry name" value="BIOPOLYMER TRANSPORT PROTEIN EXBB"/>
    <property type="match status" value="1"/>
</dbReference>
<evidence type="ECO:0000256" key="1">
    <source>
        <dbReference type="ARBA" id="ARBA00004429"/>
    </source>
</evidence>
<evidence type="ECO:0000256" key="6">
    <source>
        <dbReference type="RuleBase" id="RU004057"/>
    </source>
</evidence>
<name>A0A381DK31_9BACT</name>
<evidence type="ECO:0000256" key="2">
    <source>
        <dbReference type="ARBA" id="ARBA00022475"/>
    </source>
</evidence>
<dbReference type="Pfam" id="PF01618">
    <property type="entry name" value="MotA_ExbB"/>
    <property type="match status" value="1"/>
</dbReference>